<dbReference type="OrthoDB" id="5371740at2759"/>
<dbReference type="RefSeq" id="XP_023631478.1">
    <property type="nucleotide sequence ID" value="XM_023775710.1"/>
</dbReference>
<dbReference type="Proteomes" id="UP000225277">
    <property type="component" value="Unassembled WGS sequence"/>
</dbReference>
<dbReference type="GO" id="GO:0005737">
    <property type="term" value="C:cytoplasm"/>
    <property type="evidence" value="ECO:0007669"/>
    <property type="project" value="TreeGrafter"/>
</dbReference>
<protein>
    <submittedName>
        <fullName evidence="4">Uncharacterized protein</fullName>
    </submittedName>
</protein>
<dbReference type="PRINTS" id="PR00081">
    <property type="entry name" value="GDHRDH"/>
</dbReference>
<organism evidence="4 5">
    <name type="scientific">Ramularia collo-cygni</name>
    <dbReference type="NCBI Taxonomy" id="112498"/>
    <lineage>
        <taxon>Eukaryota</taxon>
        <taxon>Fungi</taxon>
        <taxon>Dikarya</taxon>
        <taxon>Ascomycota</taxon>
        <taxon>Pezizomycotina</taxon>
        <taxon>Dothideomycetes</taxon>
        <taxon>Dothideomycetidae</taxon>
        <taxon>Mycosphaerellales</taxon>
        <taxon>Mycosphaerellaceae</taxon>
        <taxon>Ramularia</taxon>
    </lineage>
</organism>
<proteinExistence type="inferred from homology"/>
<evidence type="ECO:0000256" key="1">
    <source>
        <dbReference type="ARBA" id="ARBA00006484"/>
    </source>
</evidence>
<dbReference type="GeneID" id="35605524"/>
<keyword evidence="5" id="KW-1185">Reference proteome</keyword>
<name>A0A2D3VP15_9PEZI</name>
<dbReference type="Gene3D" id="3.40.50.720">
    <property type="entry name" value="NAD(P)-binding Rossmann-like Domain"/>
    <property type="match status" value="1"/>
</dbReference>
<dbReference type="GO" id="GO:0016616">
    <property type="term" value="F:oxidoreductase activity, acting on the CH-OH group of donors, NAD or NADP as acceptor"/>
    <property type="evidence" value="ECO:0007669"/>
    <property type="project" value="TreeGrafter"/>
</dbReference>
<dbReference type="AlphaFoldDB" id="A0A2D3VP15"/>
<gene>
    <name evidence="4" type="ORF">RCC_10482</name>
</gene>
<reference evidence="4 5" key="1">
    <citation type="submission" date="2016-03" db="EMBL/GenBank/DDBJ databases">
        <authorList>
            <person name="Ploux O."/>
        </authorList>
    </citation>
    <scope>NUCLEOTIDE SEQUENCE [LARGE SCALE GENOMIC DNA]</scope>
    <source>
        <strain evidence="4 5">URUG2</strain>
    </source>
</reference>
<dbReference type="InterPro" id="IPR002347">
    <property type="entry name" value="SDR_fam"/>
</dbReference>
<dbReference type="Pfam" id="PF00106">
    <property type="entry name" value="adh_short"/>
    <property type="match status" value="1"/>
</dbReference>
<keyword evidence="3" id="KW-0560">Oxidoreductase</keyword>
<dbReference type="STRING" id="112498.A0A2D3VP15"/>
<sequence length="308" mass="33559">MATTFDWDRLQNRSVIITGGASGLGAATATKFVQHGAYVTIADMSEEDGDKLATQLGSRATFVECNTAEWNSSAAAFRHAAEFAPSKTIDVVVLFAGVGGENKSLVDIVLEENPIPSLDSPLPAEPGHKAIDVNLTGVYINTYLALHYFRLPPTQPQSFKKSLVLISSIMGYIDLPYNTGYSASKFAVRGMFRSLRSQMYRLNARVNNIAPGYILTPLTQKVHQIERPDEPSKATGLVLPWAPIEYVVDGVGRCAVDEQTDGRTLAIVPSGVIDMEEDYETGYGGNKWTSMLEEEGFTKMPGLFPPKD</sequence>
<evidence type="ECO:0000256" key="2">
    <source>
        <dbReference type="ARBA" id="ARBA00022857"/>
    </source>
</evidence>
<evidence type="ECO:0000313" key="5">
    <source>
        <dbReference type="Proteomes" id="UP000225277"/>
    </source>
</evidence>
<accession>A0A2D3VP15</accession>
<dbReference type="PANTHER" id="PTHR44229">
    <property type="entry name" value="15-HYDROXYPROSTAGLANDIN DEHYDROGENASE [NAD(+)]"/>
    <property type="match status" value="1"/>
</dbReference>
<dbReference type="PROSITE" id="PS00061">
    <property type="entry name" value="ADH_SHORT"/>
    <property type="match status" value="1"/>
</dbReference>
<evidence type="ECO:0000256" key="3">
    <source>
        <dbReference type="ARBA" id="ARBA00023002"/>
    </source>
</evidence>
<keyword evidence="2" id="KW-0521">NADP</keyword>
<comment type="similarity">
    <text evidence="1">Belongs to the short-chain dehydrogenases/reductases (SDR) family.</text>
</comment>
<dbReference type="InterPro" id="IPR036291">
    <property type="entry name" value="NAD(P)-bd_dom_sf"/>
</dbReference>
<dbReference type="PANTHER" id="PTHR44229:SF4">
    <property type="entry name" value="15-HYDROXYPROSTAGLANDIN DEHYDROGENASE [NAD(+)]"/>
    <property type="match status" value="1"/>
</dbReference>
<dbReference type="InterPro" id="IPR020904">
    <property type="entry name" value="Sc_DH/Rdtase_CS"/>
</dbReference>
<dbReference type="EMBL" id="FJUY01000022">
    <property type="protein sequence ID" value="CZT24754.1"/>
    <property type="molecule type" value="Genomic_DNA"/>
</dbReference>
<evidence type="ECO:0000313" key="4">
    <source>
        <dbReference type="EMBL" id="CZT24754.1"/>
    </source>
</evidence>
<dbReference type="SUPFAM" id="SSF51735">
    <property type="entry name" value="NAD(P)-binding Rossmann-fold domains"/>
    <property type="match status" value="1"/>
</dbReference>